<sequence length="374" mass="42725">MPKESCFWKLNPPKHWPNMEILNQTKLSKIFFPDVDYGIRSIEEVPMLLVQLTKFHCGGITIGLKTSHTLVDGLANFHFFKSWAKLSRGERLEENELPFLDRTVLKSFEPLMPPRFDHRELKKLPLILGCSDNMSERMKETCVTLLRLTKKQVEKLKERANKDRLSSQSRPYSRYEAVAGHIWRCACKARYGGDKLKYHQPTVVWFTADVRNRLNPPLPVNYFGNATLRSGTPTCFFGDIISNPLSYSSQKIREATEILTEEYLRSQLDFITSQQNVETLRAHFHIVNYSEGPFVGNPNLAIGSWLSLPLYEVDFGCGKPVYAGPGSLSEDGKTFIMPTGPNADGSIIVALRLQTIHMEAFKRFFYHNISATNL</sequence>
<protein>
    <submittedName>
        <fullName evidence="2">Spermidine hydroxycinnamoyl transferase-like</fullName>
    </submittedName>
</protein>
<reference evidence="2" key="1">
    <citation type="journal article" date="2023" name="Science">
        <title>Elucidation of the pathway for biosynthesis of saponin adjuvants from the soapbark tree.</title>
        <authorList>
            <person name="Reed J."/>
            <person name="Orme A."/>
            <person name="El-Demerdash A."/>
            <person name="Owen C."/>
            <person name="Martin L.B.B."/>
            <person name="Misra R.C."/>
            <person name="Kikuchi S."/>
            <person name="Rejzek M."/>
            <person name="Martin A.C."/>
            <person name="Harkess A."/>
            <person name="Leebens-Mack J."/>
            <person name="Louveau T."/>
            <person name="Stephenson M.J."/>
            <person name="Osbourn A."/>
        </authorList>
    </citation>
    <scope>NUCLEOTIDE SEQUENCE</scope>
    <source>
        <strain evidence="2">S10</strain>
    </source>
</reference>
<dbReference type="PANTHER" id="PTHR31642:SF324">
    <property type="entry name" value="SPERMIDINE HYDROXYCINNAMOYL TRANSFERASE"/>
    <property type="match status" value="1"/>
</dbReference>
<dbReference type="GO" id="GO:0016747">
    <property type="term" value="F:acyltransferase activity, transferring groups other than amino-acyl groups"/>
    <property type="evidence" value="ECO:0007669"/>
    <property type="project" value="TreeGrafter"/>
</dbReference>
<evidence type="ECO:0000313" key="2">
    <source>
        <dbReference type="EMBL" id="KAJ7955561.1"/>
    </source>
</evidence>
<evidence type="ECO:0000256" key="1">
    <source>
        <dbReference type="ARBA" id="ARBA00009861"/>
    </source>
</evidence>
<dbReference type="Gene3D" id="3.30.559.10">
    <property type="entry name" value="Chloramphenicol acetyltransferase-like domain"/>
    <property type="match status" value="2"/>
</dbReference>
<accession>A0AAD7LDU8</accession>
<dbReference type="PANTHER" id="PTHR31642">
    <property type="entry name" value="TRICHOTHECENE 3-O-ACETYLTRANSFERASE"/>
    <property type="match status" value="1"/>
</dbReference>
<comment type="similarity">
    <text evidence="1">Belongs to the plant acyltransferase family.</text>
</comment>
<dbReference type="KEGG" id="qsa:O6P43_022126"/>
<keyword evidence="3" id="KW-1185">Reference proteome</keyword>
<comment type="caution">
    <text evidence="2">The sequence shown here is derived from an EMBL/GenBank/DDBJ whole genome shotgun (WGS) entry which is preliminary data.</text>
</comment>
<dbReference type="InterPro" id="IPR050317">
    <property type="entry name" value="Plant_Fungal_Acyltransferase"/>
</dbReference>
<dbReference type="InterPro" id="IPR023213">
    <property type="entry name" value="CAT-like_dom_sf"/>
</dbReference>
<dbReference type="Proteomes" id="UP001163823">
    <property type="component" value="Chromosome 9"/>
</dbReference>
<gene>
    <name evidence="2" type="ORF">O6P43_022126</name>
</gene>
<proteinExistence type="inferred from homology"/>
<name>A0AAD7LDU8_QUISA</name>
<dbReference type="AlphaFoldDB" id="A0AAD7LDU8"/>
<dbReference type="EMBL" id="JARAOO010000009">
    <property type="protein sequence ID" value="KAJ7955561.1"/>
    <property type="molecule type" value="Genomic_DNA"/>
</dbReference>
<evidence type="ECO:0000313" key="3">
    <source>
        <dbReference type="Proteomes" id="UP001163823"/>
    </source>
</evidence>
<organism evidence="2 3">
    <name type="scientific">Quillaja saponaria</name>
    <name type="common">Soap bark tree</name>
    <dbReference type="NCBI Taxonomy" id="32244"/>
    <lineage>
        <taxon>Eukaryota</taxon>
        <taxon>Viridiplantae</taxon>
        <taxon>Streptophyta</taxon>
        <taxon>Embryophyta</taxon>
        <taxon>Tracheophyta</taxon>
        <taxon>Spermatophyta</taxon>
        <taxon>Magnoliopsida</taxon>
        <taxon>eudicotyledons</taxon>
        <taxon>Gunneridae</taxon>
        <taxon>Pentapetalae</taxon>
        <taxon>rosids</taxon>
        <taxon>fabids</taxon>
        <taxon>Fabales</taxon>
        <taxon>Quillajaceae</taxon>
        <taxon>Quillaja</taxon>
    </lineage>
</organism>
<keyword evidence="2" id="KW-0808">Transferase</keyword>
<dbReference type="Pfam" id="PF02458">
    <property type="entry name" value="Transferase"/>
    <property type="match status" value="1"/>
</dbReference>